<sequence>MNTVLCDCPSTLEKMNDDVLLLIVSFLSTASRWDLRRMSLVSKHLRSVCLPILFEKARIHRGRLLDSDPPPASWPYIRTMEISGSFKFDFQYDGAGHLPDIIPHLVALRKVQFSYIAGGIYWYDLQLILAAPNVCALEIQDFAGLQHEDLSIPEDQSLVSLPFTEFIYTIDDPPAPDWNLFDPPGPRNRWCYMNPIVLSLHEKLEVLHLPIAIAPLQDMAAMNWPYLRELKLYSGEYISDDRTIFARLCVRMPRLRVLDLQFLHIGPSTQTLIWPSDLTFTPSLEHLERVYIPYPDSSDLLYAHLPSTLQSLRLVDRPRYYHFKDGRLPIVNHYPRPTLVTAAALVCILNRLQGTFTSLKQLELAFQADGRDIDLSYHIAATFPNLHVLQLHRYRSEGETEADIERSVKSIAQNLSTIPTLYHLRIYLNFPDDDYRYPLIIGQQYDTPVITQQEFVDLLGHYAAIISQRCGSVLQVIDFLTTWVFGAHVWIRWYISRDDIGQPIVKLHDPSFYLPRYRDVGP</sequence>
<evidence type="ECO:0000259" key="1">
    <source>
        <dbReference type="Pfam" id="PF00646"/>
    </source>
</evidence>
<accession>A0A4Y9XLV9</accession>
<dbReference type="Pfam" id="PF00646">
    <property type="entry name" value="F-box"/>
    <property type="match status" value="1"/>
</dbReference>
<dbReference type="Gene3D" id="3.80.10.10">
    <property type="entry name" value="Ribonuclease Inhibitor"/>
    <property type="match status" value="1"/>
</dbReference>
<gene>
    <name evidence="2" type="ORF">EVG20_g11575</name>
</gene>
<dbReference type="Proteomes" id="UP000298327">
    <property type="component" value="Unassembled WGS sequence"/>
</dbReference>
<dbReference type="SUPFAM" id="SSF52047">
    <property type="entry name" value="RNI-like"/>
    <property type="match status" value="1"/>
</dbReference>
<keyword evidence="3" id="KW-1185">Reference proteome</keyword>
<feature type="domain" description="F-box" evidence="1">
    <location>
        <begin position="13"/>
        <end position="49"/>
    </location>
</feature>
<dbReference type="AlphaFoldDB" id="A0A4Y9XLV9"/>
<organism evidence="2 3">
    <name type="scientific">Dentipellis fragilis</name>
    <dbReference type="NCBI Taxonomy" id="205917"/>
    <lineage>
        <taxon>Eukaryota</taxon>
        <taxon>Fungi</taxon>
        <taxon>Dikarya</taxon>
        <taxon>Basidiomycota</taxon>
        <taxon>Agaricomycotina</taxon>
        <taxon>Agaricomycetes</taxon>
        <taxon>Russulales</taxon>
        <taxon>Hericiaceae</taxon>
        <taxon>Dentipellis</taxon>
    </lineage>
</organism>
<dbReference type="InterPro" id="IPR032675">
    <property type="entry name" value="LRR_dom_sf"/>
</dbReference>
<evidence type="ECO:0000313" key="2">
    <source>
        <dbReference type="EMBL" id="TFY50343.1"/>
    </source>
</evidence>
<comment type="caution">
    <text evidence="2">The sequence shown here is derived from an EMBL/GenBank/DDBJ whole genome shotgun (WGS) entry which is preliminary data.</text>
</comment>
<proteinExistence type="predicted"/>
<name>A0A4Y9XLV9_9AGAM</name>
<dbReference type="InterPro" id="IPR001810">
    <property type="entry name" value="F-box_dom"/>
</dbReference>
<dbReference type="OrthoDB" id="2740834at2759"/>
<protein>
    <recommendedName>
        <fullName evidence="1">F-box domain-containing protein</fullName>
    </recommendedName>
</protein>
<dbReference type="EMBL" id="SEOQ01001875">
    <property type="protein sequence ID" value="TFY50343.1"/>
    <property type="molecule type" value="Genomic_DNA"/>
</dbReference>
<dbReference type="CDD" id="cd09917">
    <property type="entry name" value="F-box_SF"/>
    <property type="match status" value="1"/>
</dbReference>
<reference evidence="2 3" key="1">
    <citation type="submission" date="2019-02" db="EMBL/GenBank/DDBJ databases">
        <title>Genome sequencing of the rare red list fungi Dentipellis fragilis.</title>
        <authorList>
            <person name="Buettner E."/>
            <person name="Kellner H."/>
        </authorList>
    </citation>
    <scope>NUCLEOTIDE SEQUENCE [LARGE SCALE GENOMIC DNA]</scope>
    <source>
        <strain evidence="2 3">DSM 105465</strain>
    </source>
</reference>
<evidence type="ECO:0000313" key="3">
    <source>
        <dbReference type="Proteomes" id="UP000298327"/>
    </source>
</evidence>